<dbReference type="SUPFAM" id="SSF53098">
    <property type="entry name" value="Ribonuclease H-like"/>
    <property type="match status" value="1"/>
</dbReference>
<dbReference type="InterPro" id="IPR043502">
    <property type="entry name" value="DNA/RNA_pol_sf"/>
</dbReference>
<sequence>MLVKSQTQEQFISDRREIFEILRSSRMRLNPKKCTFGVRSGKFLGYMISKEGVRANPDKIKAIMDMAPPRNIKEVQRLTGRMAALNRFLSKSAVRGSPFFKVLKGGWQFEWSPECQKAFDELKAHLARLPALTSPKLGETLFIYLAAGERAMSAVLVREENKMQKSVYYVSRALQGAEARYSAVERYVLALVHAARKLRTYFQTHPVVVMTDQPLKQILSKPESSSRMVKWAVELSEYDLGYQPRTAIKTQALADFIADGVSFGSPEAEVDQARDIQARKDGEVVKDAHIRQAAKTLQTPKTTKATQAREAAEVFEAGDAAEVTQAIQVAEVGPSKETNEAEQVKETAEGGQAGEAAKAKQIQKTAEVGPAGEAAEGGQALNVAEAEHSGKAVKAELARETAQARKVTEAAGRADLTWALYVDGASSKEGCGAGLLLISPTGEELSYALRFDFRASNNESEYETLITGMEMARKLGARSIKAYSDSQLIVNQVWGSYEVKEGTLRRYVAKTRELKGLFEQFALEQIPRSQNKRADALSKLASTSVGVLGREILVEVVRSRAYEPFNAVVIQVVSSWMDPIVQYLAQWELPPSRVEARKVLLKSQKYVLTHGVLYRKSHLQPLLKCVTPEEGSYVLRELHESICGNHVGPRVLAKKGMLAGYY</sequence>
<reference evidence="10" key="1">
    <citation type="submission" date="2025-08" db="UniProtKB">
        <authorList>
            <consortium name="RefSeq"/>
        </authorList>
    </citation>
    <scope>IDENTIFICATION</scope>
    <source>
        <tissue evidence="10">Leaves</tissue>
    </source>
</reference>
<keyword evidence="6" id="KW-0695">RNA-directed DNA polymerase</keyword>
<dbReference type="Gene3D" id="3.30.420.10">
    <property type="entry name" value="Ribonuclease H-like superfamily/Ribonuclease H"/>
    <property type="match status" value="1"/>
</dbReference>
<dbReference type="PANTHER" id="PTHR48475:SF2">
    <property type="entry name" value="RIBONUCLEASE H"/>
    <property type="match status" value="1"/>
</dbReference>
<dbReference type="InterPro" id="IPR002156">
    <property type="entry name" value="RNaseH_domain"/>
</dbReference>
<dbReference type="Gene3D" id="3.10.20.370">
    <property type="match status" value="1"/>
</dbReference>
<dbReference type="GeneID" id="140037878"/>
<dbReference type="Proteomes" id="UP001652660">
    <property type="component" value="Chromosome 3c"/>
</dbReference>
<dbReference type="CDD" id="cd09279">
    <property type="entry name" value="RNase_HI_like"/>
    <property type="match status" value="1"/>
</dbReference>
<evidence type="ECO:0000259" key="8">
    <source>
        <dbReference type="Pfam" id="PF17917"/>
    </source>
</evidence>
<name>A0ABM4X513_COFAR</name>
<dbReference type="Pfam" id="PF17917">
    <property type="entry name" value="RT_RNaseH"/>
    <property type="match status" value="1"/>
</dbReference>
<dbReference type="InterPro" id="IPR041373">
    <property type="entry name" value="RT_RNaseH"/>
</dbReference>
<dbReference type="InterPro" id="IPR043128">
    <property type="entry name" value="Rev_trsase/Diguanyl_cyclase"/>
</dbReference>
<evidence type="ECO:0000256" key="2">
    <source>
        <dbReference type="ARBA" id="ARBA00022695"/>
    </source>
</evidence>
<feature type="domain" description="RNase H type-1" evidence="7">
    <location>
        <begin position="423"/>
        <end position="540"/>
    </location>
</feature>
<dbReference type="Gene3D" id="3.30.70.270">
    <property type="match status" value="2"/>
</dbReference>
<dbReference type="SUPFAM" id="SSF56672">
    <property type="entry name" value="DNA/RNA polymerases"/>
    <property type="match status" value="1"/>
</dbReference>
<keyword evidence="2" id="KW-0548">Nucleotidyltransferase</keyword>
<keyword evidence="3" id="KW-0540">Nuclease</keyword>
<evidence type="ECO:0000256" key="4">
    <source>
        <dbReference type="ARBA" id="ARBA00022759"/>
    </source>
</evidence>
<evidence type="ECO:0000256" key="6">
    <source>
        <dbReference type="ARBA" id="ARBA00022918"/>
    </source>
</evidence>
<keyword evidence="5" id="KW-0378">Hydrolase</keyword>
<evidence type="ECO:0000256" key="1">
    <source>
        <dbReference type="ARBA" id="ARBA00022679"/>
    </source>
</evidence>
<evidence type="ECO:0000313" key="10">
    <source>
        <dbReference type="RefSeq" id="XP_071939133.1"/>
    </source>
</evidence>
<keyword evidence="1" id="KW-0808">Transferase</keyword>
<accession>A0ABM4X513</accession>
<keyword evidence="4" id="KW-0255">Endonuclease</keyword>
<proteinExistence type="predicted"/>
<feature type="domain" description="Reverse transcriptase RNase H-like" evidence="8">
    <location>
        <begin position="139"/>
        <end position="238"/>
    </location>
</feature>
<evidence type="ECO:0000256" key="5">
    <source>
        <dbReference type="ARBA" id="ARBA00022801"/>
    </source>
</evidence>
<dbReference type="InterPro" id="IPR036397">
    <property type="entry name" value="RNaseH_sf"/>
</dbReference>
<evidence type="ECO:0000259" key="7">
    <source>
        <dbReference type="Pfam" id="PF13456"/>
    </source>
</evidence>
<organism evidence="9 10">
    <name type="scientific">Coffea arabica</name>
    <name type="common">Arabian coffee</name>
    <dbReference type="NCBI Taxonomy" id="13443"/>
    <lineage>
        <taxon>Eukaryota</taxon>
        <taxon>Viridiplantae</taxon>
        <taxon>Streptophyta</taxon>
        <taxon>Embryophyta</taxon>
        <taxon>Tracheophyta</taxon>
        <taxon>Spermatophyta</taxon>
        <taxon>Magnoliopsida</taxon>
        <taxon>eudicotyledons</taxon>
        <taxon>Gunneridae</taxon>
        <taxon>Pentapetalae</taxon>
        <taxon>asterids</taxon>
        <taxon>lamiids</taxon>
        <taxon>Gentianales</taxon>
        <taxon>Rubiaceae</taxon>
        <taxon>Ixoroideae</taxon>
        <taxon>Gardenieae complex</taxon>
        <taxon>Bertiereae - Coffeeae clade</taxon>
        <taxon>Coffeeae</taxon>
        <taxon>Coffea</taxon>
    </lineage>
</organism>
<dbReference type="InterPro" id="IPR012337">
    <property type="entry name" value="RNaseH-like_sf"/>
</dbReference>
<evidence type="ECO:0000256" key="3">
    <source>
        <dbReference type="ARBA" id="ARBA00022722"/>
    </source>
</evidence>
<protein>
    <submittedName>
        <fullName evidence="10">Uncharacterized protein</fullName>
    </submittedName>
</protein>
<dbReference type="Pfam" id="PF13456">
    <property type="entry name" value="RVT_3"/>
    <property type="match status" value="1"/>
</dbReference>
<gene>
    <name evidence="10" type="primary">LOC140037878</name>
</gene>
<evidence type="ECO:0000313" key="9">
    <source>
        <dbReference type="Proteomes" id="UP001652660"/>
    </source>
</evidence>
<keyword evidence="9" id="KW-1185">Reference proteome</keyword>
<dbReference type="RefSeq" id="XP_071939133.1">
    <property type="nucleotide sequence ID" value="XM_072083032.1"/>
</dbReference>
<dbReference type="PANTHER" id="PTHR48475">
    <property type="entry name" value="RIBONUCLEASE H"/>
    <property type="match status" value="1"/>
</dbReference>